<keyword evidence="7" id="KW-1185">Reference proteome</keyword>
<dbReference type="SUPFAM" id="SSF89392">
    <property type="entry name" value="Prokaryotic lipoproteins and lipoprotein localization factors"/>
    <property type="match status" value="1"/>
</dbReference>
<keyword evidence="2" id="KW-0813">Transport</keyword>
<dbReference type="EMBL" id="JABURY010000019">
    <property type="protein sequence ID" value="MBC9131540.1"/>
    <property type="molecule type" value="Genomic_DNA"/>
</dbReference>
<evidence type="ECO:0000256" key="5">
    <source>
        <dbReference type="SAM" id="SignalP"/>
    </source>
</evidence>
<dbReference type="Gene3D" id="2.50.20.10">
    <property type="entry name" value="Lipoprotein localisation LolA/LolB/LppX"/>
    <property type="match status" value="1"/>
</dbReference>
<keyword evidence="6" id="KW-0449">Lipoprotein</keyword>
<dbReference type="RefSeq" id="WP_187755988.1">
    <property type="nucleotide sequence ID" value="NZ_JABURY010000019.1"/>
</dbReference>
<feature type="chain" id="PRO_5046186661" evidence="5">
    <location>
        <begin position="23"/>
        <end position="203"/>
    </location>
</feature>
<sequence>MKNFLILCFILPSIFFVSNGQAITLDELQQKFSQYPVTRANFTQDRYIQGMNKPLHSTGRMIISQHHGLWWQQLTPFALTLKMNDQRMQQIIGQQPPQIIRADEQPQLFQFNTLLAAIFNADKITLEKNFQLNLSDSDNAQKWQLILIPKMAPLNKIFHKITLIGDQYLLQITIDDKQNDKTLIVFTDHQTLPLTENEKHLFD</sequence>
<name>A0ABR7QZG9_9GAMM</name>
<feature type="signal peptide" evidence="5">
    <location>
        <begin position="1"/>
        <end position="22"/>
    </location>
</feature>
<dbReference type="CDD" id="cd16325">
    <property type="entry name" value="LolA"/>
    <property type="match status" value="1"/>
</dbReference>
<accession>A0ABR7QZG9</accession>
<evidence type="ECO:0000256" key="3">
    <source>
        <dbReference type="ARBA" id="ARBA00022729"/>
    </source>
</evidence>
<dbReference type="Pfam" id="PF19574">
    <property type="entry name" value="LolA_3"/>
    <property type="match status" value="1"/>
</dbReference>
<evidence type="ECO:0000256" key="4">
    <source>
        <dbReference type="ARBA" id="ARBA00022927"/>
    </source>
</evidence>
<evidence type="ECO:0000313" key="7">
    <source>
        <dbReference type="Proteomes" id="UP000651208"/>
    </source>
</evidence>
<organism evidence="6 7">
    <name type="scientific">Frischella japonica</name>
    <dbReference type="NCBI Taxonomy" id="2741544"/>
    <lineage>
        <taxon>Bacteria</taxon>
        <taxon>Pseudomonadati</taxon>
        <taxon>Pseudomonadota</taxon>
        <taxon>Gammaproteobacteria</taxon>
        <taxon>Orbales</taxon>
        <taxon>Orbaceae</taxon>
        <taxon>Frischella</taxon>
    </lineage>
</organism>
<dbReference type="InterPro" id="IPR004564">
    <property type="entry name" value="OM_lipoprot_carrier_LolA-like"/>
</dbReference>
<evidence type="ECO:0000256" key="2">
    <source>
        <dbReference type="ARBA" id="ARBA00022448"/>
    </source>
</evidence>
<reference evidence="6 7" key="1">
    <citation type="submission" date="2020-06" db="EMBL/GenBank/DDBJ databases">
        <title>Frischella cerana isolated from Apis cerana gut homogenate.</title>
        <authorList>
            <person name="Wolter L.A."/>
            <person name="Suenami S."/>
            <person name="Miyazaki R."/>
        </authorList>
    </citation>
    <scope>NUCLEOTIDE SEQUENCE [LARGE SCALE GENOMIC DNA]</scope>
    <source>
        <strain evidence="6 7">Ac13</strain>
    </source>
</reference>
<keyword evidence="3 5" id="KW-0732">Signal</keyword>
<evidence type="ECO:0000313" key="6">
    <source>
        <dbReference type="EMBL" id="MBC9131540.1"/>
    </source>
</evidence>
<comment type="subunit">
    <text evidence="1">Monomer.</text>
</comment>
<proteinExistence type="predicted"/>
<keyword evidence="4" id="KW-0653">Protein transport</keyword>
<dbReference type="Proteomes" id="UP000651208">
    <property type="component" value="Unassembled WGS sequence"/>
</dbReference>
<gene>
    <name evidence="6" type="ORF">FcAc13_09500</name>
</gene>
<protein>
    <submittedName>
        <fullName evidence="6">Outer membrane lipoprotein carrier protein LolA</fullName>
    </submittedName>
</protein>
<evidence type="ECO:0000256" key="1">
    <source>
        <dbReference type="ARBA" id="ARBA00011245"/>
    </source>
</evidence>
<dbReference type="InterPro" id="IPR029046">
    <property type="entry name" value="LolA/LolB/LppX"/>
</dbReference>
<comment type="caution">
    <text evidence="6">The sequence shown here is derived from an EMBL/GenBank/DDBJ whole genome shotgun (WGS) entry which is preliminary data.</text>
</comment>